<accession>I0H8X6</accession>
<dbReference type="Gene3D" id="3.90.1150.10">
    <property type="entry name" value="Aspartate Aminotransferase, domain 1"/>
    <property type="match status" value="1"/>
</dbReference>
<dbReference type="CDD" id="cd00609">
    <property type="entry name" value="AAT_like"/>
    <property type="match status" value="1"/>
</dbReference>
<dbReference type="InterPro" id="IPR015424">
    <property type="entry name" value="PyrdxlP-dep_Trfase"/>
</dbReference>
<comment type="cofactor">
    <cofactor evidence="1">
        <name>pyridoxal 5'-phosphate</name>
        <dbReference type="ChEBI" id="CHEBI:597326"/>
    </cofactor>
</comment>
<evidence type="ECO:0000256" key="3">
    <source>
        <dbReference type="ARBA" id="ARBA00022898"/>
    </source>
</evidence>
<evidence type="ECO:0000256" key="4">
    <source>
        <dbReference type="ARBA" id="ARBA00023239"/>
    </source>
</evidence>
<evidence type="ECO:0000256" key="2">
    <source>
        <dbReference type="ARBA" id="ARBA00012224"/>
    </source>
</evidence>
<dbReference type="SUPFAM" id="SSF53383">
    <property type="entry name" value="PLP-dependent transferases"/>
    <property type="match status" value="1"/>
</dbReference>
<dbReference type="RefSeq" id="WP_014444357.1">
    <property type="nucleotide sequence ID" value="NC_017093.1"/>
</dbReference>
<feature type="domain" description="Aminotransferase class I/classII large" evidence="6">
    <location>
        <begin position="103"/>
        <end position="376"/>
    </location>
</feature>
<dbReference type="eggNOG" id="COG1168">
    <property type="taxonomic scope" value="Bacteria"/>
</dbReference>
<dbReference type="EC" id="4.4.1.13" evidence="2"/>
<dbReference type="PANTHER" id="PTHR43525:SF2">
    <property type="entry name" value="CYSTATHIONINE BETA-LYASE-RELATED"/>
    <property type="match status" value="1"/>
</dbReference>
<dbReference type="HOGENOM" id="CLU_017584_15_2_11"/>
<dbReference type="AlphaFoldDB" id="I0H8X6"/>
<dbReference type="GO" id="GO:0030170">
    <property type="term" value="F:pyridoxal phosphate binding"/>
    <property type="evidence" value="ECO:0007669"/>
    <property type="project" value="InterPro"/>
</dbReference>
<dbReference type="PATRIC" id="fig|512565.3.peg.4228"/>
<protein>
    <recommendedName>
        <fullName evidence="2">cysteine-S-conjugate beta-lyase</fullName>
        <ecNumber evidence="2">4.4.1.13</ecNumber>
    </recommendedName>
</protein>
<keyword evidence="4" id="KW-0456">Lyase</keyword>
<organism evidence="7 8">
    <name type="scientific">Actinoplanes missouriensis (strain ATCC 14538 / DSM 43046 / CBS 188.64 / JCM 3121 / NBRC 102363 / NCIMB 12654 / NRRL B-3342 / UNCC 431)</name>
    <dbReference type="NCBI Taxonomy" id="512565"/>
    <lineage>
        <taxon>Bacteria</taxon>
        <taxon>Bacillati</taxon>
        <taxon>Actinomycetota</taxon>
        <taxon>Actinomycetes</taxon>
        <taxon>Micromonosporales</taxon>
        <taxon>Micromonosporaceae</taxon>
        <taxon>Actinoplanes</taxon>
    </lineage>
</organism>
<sequence>MAVDGNPLRRLSLDQLRRRTSEKWRTYPEDVLPVFVAEMDAPLADPVVRAITDAVRLGDTGYAAGSAYAEAVDGFARTRWGWKGVDPALTRVVPDVMAGILEVLGVISAPGRTVVVSSPTYPPYYAYVRRTGRTVAEAPLGADGRLDLAALDAAFARAGAGATYLLCNPQNPTGAVHTVTELSALAALADRHGVRVVSDEIFAPLVLAGASFVPYLSVPGASRGFALLSATKGWNLAGLKAALVVAGPDAAGDLAGIPQWVVEGASHVGVIAHTAAFRDGGQWLDAVLAGIGENRRLLASLLDTELPAVRYRPGEATYLAWLDCRELGLGDDPAAVFLEQGRVAFVPGPDFGTGGAGHVRLNIGTSPEVITEAVRRMVLR</sequence>
<evidence type="ECO:0000256" key="1">
    <source>
        <dbReference type="ARBA" id="ARBA00001933"/>
    </source>
</evidence>
<dbReference type="GO" id="GO:0008483">
    <property type="term" value="F:transaminase activity"/>
    <property type="evidence" value="ECO:0007669"/>
    <property type="project" value="UniProtKB-KW"/>
</dbReference>
<keyword evidence="3" id="KW-0663">Pyridoxal phosphate</keyword>
<dbReference type="STRING" id="512565.AMIS_42430"/>
<dbReference type="EMBL" id="AP012319">
    <property type="protein sequence ID" value="BAL89463.1"/>
    <property type="molecule type" value="Genomic_DNA"/>
</dbReference>
<dbReference type="InterPro" id="IPR004839">
    <property type="entry name" value="Aminotransferase_I/II_large"/>
</dbReference>
<dbReference type="GO" id="GO:0047804">
    <property type="term" value="F:cysteine-S-conjugate beta-lyase activity"/>
    <property type="evidence" value="ECO:0007669"/>
    <property type="project" value="UniProtKB-EC"/>
</dbReference>
<name>I0H8X6_ACTM4</name>
<dbReference type="OrthoDB" id="3224382at2"/>
<dbReference type="KEGG" id="ams:AMIS_42430"/>
<evidence type="ECO:0000313" key="7">
    <source>
        <dbReference type="EMBL" id="BAL89463.1"/>
    </source>
</evidence>
<dbReference type="Pfam" id="PF00155">
    <property type="entry name" value="Aminotran_1_2"/>
    <property type="match status" value="1"/>
</dbReference>
<gene>
    <name evidence="7" type="ordered locus">AMIS_42430</name>
</gene>
<keyword evidence="7" id="KW-0808">Transferase</keyword>
<evidence type="ECO:0000256" key="5">
    <source>
        <dbReference type="ARBA" id="ARBA00037974"/>
    </source>
</evidence>
<dbReference type="Gene3D" id="3.40.640.10">
    <property type="entry name" value="Type I PLP-dependent aspartate aminotransferase-like (Major domain)"/>
    <property type="match status" value="1"/>
</dbReference>
<keyword evidence="7" id="KW-0032">Aminotransferase</keyword>
<comment type="similarity">
    <text evidence="5">Belongs to the class-II pyridoxal-phosphate-dependent aminotransferase family. MalY/PatB cystathionine beta-lyase subfamily.</text>
</comment>
<evidence type="ECO:0000259" key="6">
    <source>
        <dbReference type="Pfam" id="PF00155"/>
    </source>
</evidence>
<dbReference type="Proteomes" id="UP000007882">
    <property type="component" value="Chromosome"/>
</dbReference>
<proteinExistence type="inferred from homology"/>
<dbReference type="InterPro" id="IPR051798">
    <property type="entry name" value="Class-II_PLP-Dep_Aminotrans"/>
</dbReference>
<evidence type="ECO:0000313" key="8">
    <source>
        <dbReference type="Proteomes" id="UP000007882"/>
    </source>
</evidence>
<reference evidence="7 8" key="1">
    <citation type="submission" date="2012-02" db="EMBL/GenBank/DDBJ databases">
        <title>Complete genome sequence of Actinoplanes missouriensis 431 (= NBRC 102363).</title>
        <authorList>
            <person name="Ohnishi Y."/>
            <person name="Ishikawa J."/>
            <person name="Sekine M."/>
            <person name="Hosoyama A."/>
            <person name="Harada T."/>
            <person name="Narita H."/>
            <person name="Hata T."/>
            <person name="Konno Y."/>
            <person name="Tutikane K."/>
            <person name="Fujita N."/>
            <person name="Horinouchi S."/>
            <person name="Hayakawa M."/>
        </authorList>
    </citation>
    <scope>NUCLEOTIDE SEQUENCE [LARGE SCALE GENOMIC DNA]</scope>
    <source>
        <strain evidence="8">ATCC 14538 / DSM 43046 / CBS 188.64 / JCM 3121 / NBRC 102363 / NCIMB 12654 / NRRL B-3342 / UNCC 431</strain>
    </source>
</reference>
<dbReference type="InterPro" id="IPR015422">
    <property type="entry name" value="PyrdxlP-dep_Trfase_small"/>
</dbReference>
<dbReference type="InterPro" id="IPR015421">
    <property type="entry name" value="PyrdxlP-dep_Trfase_major"/>
</dbReference>
<dbReference type="PANTHER" id="PTHR43525">
    <property type="entry name" value="PROTEIN MALY"/>
    <property type="match status" value="1"/>
</dbReference>
<keyword evidence="8" id="KW-1185">Reference proteome</keyword>